<feature type="transmembrane region" description="Helical" evidence="10">
    <location>
        <begin position="375"/>
        <end position="396"/>
    </location>
</feature>
<evidence type="ECO:0000256" key="4">
    <source>
        <dbReference type="ARBA" id="ARBA00022692"/>
    </source>
</evidence>
<dbReference type="EMBL" id="SMTL01000001">
    <property type="protein sequence ID" value="TDK39071.1"/>
    <property type="molecule type" value="Genomic_DNA"/>
</dbReference>
<feature type="transmembrane region" description="Helical" evidence="10">
    <location>
        <begin position="343"/>
        <end position="363"/>
    </location>
</feature>
<keyword evidence="3" id="KW-1003">Cell membrane</keyword>
<dbReference type="RefSeq" id="WP_133314520.1">
    <property type="nucleotide sequence ID" value="NZ_SMTL01000001.1"/>
</dbReference>
<dbReference type="Pfam" id="PF00999">
    <property type="entry name" value="Na_H_Exchanger"/>
    <property type="match status" value="1"/>
</dbReference>
<proteinExistence type="predicted"/>
<gene>
    <name evidence="12" type="ORF">E2F50_02745</name>
</gene>
<comment type="caution">
    <text evidence="12">The sequence shown here is derived from an EMBL/GenBank/DDBJ whole genome shotgun (WGS) entry which is preliminary data.</text>
</comment>
<accession>A0A4R5UMK9</accession>
<keyword evidence="8 10" id="KW-0472">Membrane</keyword>
<evidence type="ECO:0000256" key="10">
    <source>
        <dbReference type="SAM" id="Phobius"/>
    </source>
</evidence>
<evidence type="ECO:0000259" key="11">
    <source>
        <dbReference type="Pfam" id="PF00999"/>
    </source>
</evidence>
<evidence type="ECO:0000256" key="2">
    <source>
        <dbReference type="ARBA" id="ARBA00022448"/>
    </source>
</evidence>
<comment type="subcellular location">
    <subcellularLocation>
        <location evidence="1">Cell membrane</location>
        <topology evidence="1">Multi-pass membrane protein</topology>
    </subcellularLocation>
</comment>
<dbReference type="PANTHER" id="PTHR10110">
    <property type="entry name" value="SODIUM/HYDROGEN EXCHANGER"/>
    <property type="match status" value="1"/>
</dbReference>
<evidence type="ECO:0000256" key="7">
    <source>
        <dbReference type="ARBA" id="ARBA00023065"/>
    </source>
</evidence>
<keyword evidence="6" id="KW-0915">Sodium</keyword>
<protein>
    <submittedName>
        <fullName evidence="12">Sodium:proton antiporter</fullName>
    </submittedName>
</protein>
<keyword evidence="2" id="KW-0813">Transport</keyword>
<dbReference type="Proteomes" id="UP000295238">
    <property type="component" value="Unassembled WGS sequence"/>
</dbReference>
<sequence>MSFFESLLALLLVAIVLLQVSRRLVIPYPSMLAMAGAAVALVPGMPYVALDPKVALALFIAPALLDAAFDFPVGTARRFWLPLLVFAVGGVVMTALVVALVGWTFAGLPFAAALVLGAIVAPPDAAAATAVLSSVAIPRNTDAILRGESLFNDAAALLIFSAALSVQSAGSLNGPVALSLTLAVPGGILLGVIAAWIITRLSPFVSGTLGGNILQFVQTFFLWILAERLHLSPVLAIVAFAMTIASSNDAQLSSARMRVQSYAVWSAVVFVLNVMAFLLMGMQVRDILREIEPARLGEAAVFAGIVVVIVVAVRFAVCFALNRYEAFQARREARAERATVGQAVLTGWCGMRGLLTLATAFALPQDFPARDIVVLTAFSVVLATLVIQGLSLKFVIRWLRFDLDGHEAGDLNELRGKIASAGLARLEGAGGEEAELLRTKLRMEQQSLSNPALESLNNYRRLALDVIAAQREKLAFLRGQHQLNPEVYNLLLEEIDWRELSVLPEEERRIEEI</sequence>
<evidence type="ECO:0000256" key="5">
    <source>
        <dbReference type="ARBA" id="ARBA00022989"/>
    </source>
</evidence>
<dbReference type="InterPro" id="IPR006153">
    <property type="entry name" value="Cation/H_exchanger_TM"/>
</dbReference>
<dbReference type="PANTHER" id="PTHR10110:SF86">
    <property type="entry name" value="SODIUM_HYDROGEN EXCHANGER 7"/>
    <property type="match status" value="1"/>
</dbReference>
<evidence type="ECO:0000256" key="9">
    <source>
        <dbReference type="ARBA" id="ARBA00023201"/>
    </source>
</evidence>
<name>A0A4R5UMK9_9HYPH</name>
<dbReference type="OrthoDB" id="9809206at2"/>
<dbReference type="GO" id="GO:0005886">
    <property type="term" value="C:plasma membrane"/>
    <property type="evidence" value="ECO:0007669"/>
    <property type="project" value="UniProtKB-SubCell"/>
</dbReference>
<feature type="domain" description="Cation/H+ exchanger transmembrane" evidence="11">
    <location>
        <begin position="11"/>
        <end position="398"/>
    </location>
</feature>
<dbReference type="InterPro" id="IPR018422">
    <property type="entry name" value="Cation/H_exchanger_CPA1"/>
</dbReference>
<evidence type="ECO:0000256" key="6">
    <source>
        <dbReference type="ARBA" id="ARBA00023053"/>
    </source>
</evidence>
<evidence type="ECO:0000256" key="3">
    <source>
        <dbReference type="ARBA" id="ARBA00022475"/>
    </source>
</evidence>
<feature type="transmembrane region" description="Helical" evidence="10">
    <location>
        <begin position="176"/>
        <end position="197"/>
    </location>
</feature>
<keyword evidence="9" id="KW-0739">Sodium transport</keyword>
<dbReference type="GO" id="GO:0015385">
    <property type="term" value="F:sodium:proton antiporter activity"/>
    <property type="evidence" value="ECO:0007669"/>
    <property type="project" value="InterPro"/>
</dbReference>
<feature type="transmembrane region" description="Helical" evidence="10">
    <location>
        <begin position="300"/>
        <end position="322"/>
    </location>
</feature>
<dbReference type="GO" id="GO:0015386">
    <property type="term" value="F:potassium:proton antiporter activity"/>
    <property type="evidence" value="ECO:0007669"/>
    <property type="project" value="TreeGrafter"/>
</dbReference>
<dbReference type="GO" id="GO:0051453">
    <property type="term" value="P:regulation of intracellular pH"/>
    <property type="evidence" value="ECO:0007669"/>
    <property type="project" value="TreeGrafter"/>
</dbReference>
<dbReference type="GO" id="GO:0098719">
    <property type="term" value="P:sodium ion import across plasma membrane"/>
    <property type="evidence" value="ECO:0007669"/>
    <property type="project" value="TreeGrafter"/>
</dbReference>
<evidence type="ECO:0000313" key="13">
    <source>
        <dbReference type="Proteomes" id="UP000295238"/>
    </source>
</evidence>
<dbReference type="AlphaFoldDB" id="A0A4R5UMK9"/>
<evidence type="ECO:0000256" key="1">
    <source>
        <dbReference type="ARBA" id="ARBA00004651"/>
    </source>
</evidence>
<reference evidence="12 13" key="1">
    <citation type="submission" date="2019-03" db="EMBL/GenBank/DDBJ databases">
        <title>Rhizobium sp. nov., an bacterium isolated from biocrust in Mu Us Desert.</title>
        <authorList>
            <person name="Lixiong L."/>
        </authorList>
    </citation>
    <scope>NUCLEOTIDE SEQUENCE [LARGE SCALE GENOMIC DNA]</scope>
    <source>
        <strain evidence="12 13">SPY-1</strain>
    </source>
</reference>
<keyword evidence="4 10" id="KW-0812">Transmembrane</keyword>
<keyword evidence="7" id="KW-0406">Ion transport</keyword>
<keyword evidence="13" id="KW-1185">Reference proteome</keyword>
<feature type="transmembrane region" description="Helical" evidence="10">
    <location>
        <begin position="81"/>
        <end position="105"/>
    </location>
</feature>
<feature type="transmembrane region" description="Helical" evidence="10">
    <location>
        <begin position="47"/>
        <end position="69"/>
    </location>
</feature>
<evidence type="ECO:0000313" key="12">
    <source>
        <dbReference type="EMBL" id="TDK39071.1"/>
    </source>
</evidence>
<feature type="transmembrane region" description="Helical" evidence="10">
    <location>
        <begin position="111"/>
        <end position="138"/>
    </location>
</feature>
<dbReference type="Gene3D" id="6.10.140.1330">
    <property type="match status" value="1"/>
</dbReference>
<evidence type="ECO:0000256" key="8">
    <source>
        <dbReference type="ARBA" id="ARBA00023136"/>
    </source>
</evidence>
<feature type="transmembrane region" description="Helical" evidence="10">
    <location>
        <begin position="262"/>
        <end position="280"/>
    </location>
</feature>
<keyword evidence="5 10" id="KW-1133">Transmembrane helix</keyword>
<organism evidence="12 13">
    <name type="scientific">Rhizobium deserti</name>
    <dbReference type="NCBI Taxonomy" id="2547961"/>
    <lineage>
        <taxon>Bacteria</taxon>
        <taxon>Pseudomonadati</taxon>
        <taxon>Pseudomonadota</taxon>
        <taxon>Alphaproteobacteria</taxon>
        <taxon>Hyphomicrobiales</taxon>
        <taxon>Rhizobiaceae</taxon>
        <taxon>Rhizobium/Agrobacterium group</taxon>
        <taxon>Rhizobium</taxon>
    </lineage>
</organism>